<keyword evidence="5 6" id="KW-0472">Membrane</keyword>
<feature type="transmembrane region" description="Helical" evidence="6">
    <location>
        <begin position="143"/>
        <end position="162"/>
    </location>
</feature>
<dbReference type="Gene3D" id="1.20.1740.10">
    <property type="entry name" value="Amino acid/polyamine transporter I"/>
    <property type="match status" value="1"/>
</dbReference>
<evidence type="ECO:0000256" key="4">
    <source>
        <dbReference type="ARBA" id="ARBA00022989"/>
    </source>
</evidence>
<evidence type="ECO:0000256" key="1">
    <source>
        <dbReference type="ARBA" id="ARBA00004651"/>
    </source>
</evidence>
<feature type="transmembrane region" description="Helical" evidence="6">
    <location>
        <begin position="305"/>
        <end position="329"/>
    </location>
</feature>
<evidence type="ECO:0000256" key="6">
    <source>
        <dbReference type="SAM" id="Phobius"/>
    </source>
</evidence>
<feature type="transmembrane region" description="Helical" evidence="6">
    <location>
        <begin position="436"/>
        <end position="458"/>
    </location>
</feature>
<keyword evidence="4 6" id="KW-1133">Transmembrane helix</keyword>
<feature type="transmembrane region" description="Helical" evidence="6">
    <location>
        <begin position="350"/>
        <end position="369"/>
    </location>
</feature>
<proteinExistence type="predicted"/>
<dbReference type="PIRSF" id="PIRSF006060">
    <property type="entry name" value="AA_transporter"/>
    <property type="match status" value="1"/>
</dbReference>
<protein>
    <submittedName>
        <fullName evidence="7">APC family permease</fullName>
    </submittedName>
</protein>
<dbReference type="PANTHER" id="PTHR42770">
    <property type="entry name" value="AMINO ACID TRANSPORTER-RELATED"/>
    <property type="match status" value="1"/>
</dbReference>
<dbReference type="AlphaFoldDB" id="A0A9D1QZ53"/>
<keyword evidence="2" id="KW-1003">Cell membrane</keyword>
<dbReference type="Pfam" id="PF13520">
    <property type="entry name" value="AA_permease_2"/>
    <property type="match status" value="1"/>
</dbReference>
<evidence type="ECO:0000256" key="5">
    <source>
        <dbReference type="ARBA" id="ARBA00023136"/>
    </source>
</evidence>
<dbReference type="PANTHER" id="PTHR42770:SF7">
    <property type="entry name" value="MEMBRANE PROTEIN"/>
    <property type="match status" value="1"/>
</dbReference>
<feature type="transmembrane region" description="Helical" evidence="6">
    <location>
        <begin position="375"/>
        <end position="398"/>
    </location>
</feature>
<reference evidence="7" key="2">
    <citation type="submission" date="2021-04" db="EMBL/GenBank/DDBJ databases">
        <authorList>
            <person name="Gilroy R."/>
        </authorList>
    </citation>
    <scope>NUCLEOTIDE SEQUENCE</scope>
    <source>
        <strain evidence="7">ChiSxjej5B17-1746</strain>
    </source>
</reference>
<feature type="transmembrane region" description="Helical" evidence="6">
    <location>
        <begin position="97"/>
        <end position="123"/>
    </location>
</feature>
<gene>
    <name evidence="7" type="ORF">H9874_05580</name>
</gene>
<dbReference type="InterPro" id="IPR050367">
    <property type="entry name" value="APC_superfamily"/>
</dbReference>
<evidence type="ECO:0000313" key="8">
    <source>
        <dbReference type="Proteomes" id="UP000824264"/>
    </source>
</evidence>
<name>A0A9D1QZ53_9BACT</name>
<dbReference type="GO" id="GO:0022857">
    <property type="term" value="F:transmembrane transporter activity"/>
    <property type="evidence" value="ECO:0007669"/>
    <property type="project" value="InterPro"/>
</dbReference>
<accession>A0A9D1QZ53</accession>
<sequence>MSNTPEKNENTREELKKTMSPAEVWALAVGAIIGWGCFVLPGTRFLPDAGPLGSILAFLIGGGLLCFVALSYSVLIKAYPVAGGSFTYAYVGFGTKCGFICGWALVLGYLCVIAANGTAMALLSRALLPGVFDVGYMYTVAGWDVYAGELVMMSAVFLFFGFMNLRGMDMASSLQLILAFALAGGVLVLTVGTFSAETASIDNLFPLFAEGRSSWACVISIVAITPWLFVGFDTIPQTAEEFDFPPEKSRRLMLNSIICGATLYALVLLSVAVIIPYTDLLGQNHTWTTGAVANMAFGKFGGAVLAIPVLAGIFTGMNGFFMATTRLLFSMGRGKFLHPWFVKVHPQYGTPVNAILFTLGLTLVAPWFGRSALNWIVDMSAMGTALAYLFTCMTAYKFVDQHPEIAQAPWGKPVAIVGGFTAVTCFFMLAVPGSPAAIGVESWLMLFVWVALGAGFYFSRAKELNAIPHAKMQYMLLGTTDRPLLFDTSKQKGFVTEEEAKPAVELS</sequence>
<comment type="subcellular location">
    <subcellularLocation>
        <location evidence="1">Cell membrane</location>
        <topology evidence="1">Multi-pass membrane protein</topology>
    </subcellularLocation>
</comment>
<reference evidence="7" key="1">
    <citation type="journal article" date="2021" name="PeerJ">
        <title>Extensive microbial diversity within the chicken gut microbiome revealed by metagenomics and culture.</title>
        <authorList>
            <person name="Gilroy R."/>
            <person name="Ravi A."/>
            <person name="Getino M."/>
            <person name="Pursley I."/>
            <person name="Horton D.L."/>
            <person name="Alikhan N.F."/>
            <person name="Baker D."/>
            <person name="Gharbi K."/>
            <person name="Hall N."/>
            <person name="Watson M."/>
            <person name="Adriaenssens E.M."/>
            <person name="Foster-Nyarko E."/>
            <person name="Jarju S."/>
            <person name="Secka A."/>
            <person name="Antonio M."/>
            <person name="Oren A."/>
            <person name="Chaudhuri R.R."/>
            <person name="La Ragione R."/>
            <person name="Hildebrand F."/>
            <person name="Pallen M.J."/>
        </authorList>
    </citation>
    <scope>NUCLEOTIDE SEQUENCE</scope>
    <source>
        <strain evidence="7">ChiSxjej5B17-1746</strain>
    </source>
</reference>
<comment type="caution">
    <text evidence="7">The sequence shown here is derived from an EMBL/GenBank/DDBJ whole genome shotgun (WGS) entry which is preliminary data.</text>
</comment>
<feature type="transmembrane region" description="Helical" evidence="6">
    <location>
        <begin position="410"/>
        <end position="430"/>
    </location>
</feature>
<feature type="transmembrane region" description="Helical" evidence="6">
    <location>
        <begin position="174"/>
        <end position="193"/>
    </location>
</feature>
<evidence type="ECO:0000256" key="3">
    <source>
        <dbReference type="ARBA" id="ARBA00022692"/>
    </source>
</evidence>
<dbReference type="EMBL" id="DXGI01000201">
    <property type="protein sequence ID" value="HIW78603.1"/>
    <property type="molecule type" value="Genomic_DNA"/>
</dbReference>
<feature type="transmembrane region" description="Helical" evidence="6">
    <location>
        <begin position="55"/>
        <end position="76"/>
    </location>
</feature>
<keyword evidence="3 6" id="KW-0812">Transmembrane</keyword>
<feature type="transmembrane region" description="Helical" evidence="6">
    <location>
        <begin position="24"/>
        <end position="43"/>
    </location>
</feature>
<evidence type="ECO:0000313" key="7">
    <source>
        <dbReference type="EMBL" id="HIW78603.1"/>
    </source>
</evidence>
<dbReference type="Proteomes" id="UP000824264">
    <property type="component" value="Unassembled WGS sequence"/>
</dbReference>
<dbReference type="GO" id="GO:0005886">
    <property type="term" value="C:plasma membrane"/>
    <property type="evidence" value="ECO:0007669"/>
    <property type="project" value="UniProtKB-SubCell"/>
</dbReference>
<feature type="transmembrane region" description="Helical" evidence="6">
    <location>
        <begin position="213"/>
        <end position="232"/>
    </location>
</feature>
<dbReference type="InterPro" id="IPR002293">
    <property type="entry name" value="AA/rel_permease1"/>
</dbReference>
<feature type="transmembrane region" description="Helical" evidence="6">
    <location>
        <begin position="252"/>
        <end position="277"/>
    </location>
</feature>
<organism evidence="7 8">
    <name type="scientific">Candidatus Bilophila faecipullorum</name>
    <dbReference type="NCBI Taxonomy" id="2838482"/>
    <lineage>
        <taxon>Bacteria</taxon>
        <taxon>Pseudomonadati</taxon>
        <taxon>Thermodesulfobacteriota</taxon>
        <taxon>Desulfovibrionia</taxon>
        <taxon>Desulfovibrionales</taxon>
        <taxon>Desulfovibrionaceae</taxon>
        <taxon>Bilophila</taxon>
    </lineage>
</organism>
<evidence type="ECO:0000256" key="2">
    <source>
        <dbReference type="ARBA" id="ARBA00022475"/>
    </source>
</evidence>